<dbReference type="GO" id="GO:0005743">
    <property type="term" value="C:mitochondrial inner membrane"/>
    <property type="evidence" value="ECO:0007669"/>
    <property type="project" value="UniProtKB-SubCell"/>
</dbReference>
<keyword evidence="7 12" id="KW-1133">Transmembrane helix</keyword>
<dbReference type="GO" id="GO:0020037">
    <property type="term" value="F:heme binding"/>
    <property type="evidence" value="ECO:0007669"/>
    <property type="project" value="TreeGrafter"/>
</dbReference>
<proteinExistence type="inferred from homology"/>
<organism evidence="13 14">
    <name type="scientific">Acropora cervicornis</name>
    <name type="common">Staghorn coral</name>
    <dbReference type="NCBI Taxonomy" id="6130"/>
    <lineage>
        <taxon>Eukaryota</taxon>
        <taxon>Metazoa</taxon>
        <taxon>Cnidaria</taxon>
        <taxon>Anthozoa</taxon>
        <taxon>Hexacorallia</taxon>
        <taxon>Scleractinia</taxon>
        <taxon>Astrocoeniina</taxon>
        <taxon>Acroporidae</taxon>
        <taxon>Acropora</taxon>
    </lineage>
</organism>
<name>A0AAD9VA43_ACRCE</name>
<dbReference type="EMBL" id="JARQWQ010000016">
    <property type="protein sequence ID" value="KAK2566537.1"/>
    <property type="molecule type" value="Genomic_DNA"/>
</dbReference>
<feature type="binding site" evidence="10">
    <location>
        <position position="118"/>
    </location>
    <ligand>
        <name>a ubiquinone</name>
        <dbReference type="ChEBI" id="CHEBI:16389"/>
        <note>ligand shared with IP/SDHB</note>
    </ligand>
</feature>
<keyword evidence="14" id="KW-1185">Reference proteome</keyword>
<keyword evidence="8 12" id="KW-0496">Mitochondrion</keyword>
<evidence type="ECO:0000256" key="9">
    <source>
        <dbReference type="ARBA" id="ARBA00023136"/>
    </source>
</evidence>
<dbReference type="InterPro" id="IPR007992">
    <property type="entry name" value="CybS"/>
</dbReference>
<reference evidence="13" key="2">
    <citation type="journal article" date="2023" name="Science">
        <title>Genomic signatures of disease resistance in endangered staghorn corals.</title>
        <authorList>
            <person name="Vollmer S.V."/>
            <person name="Selwyn J.D."/>
            <person name="Despard B.A."/>
            <person name="Roesel C.L."/>
        </authorList>
    </citation>
    <scope>NUCLEOTIDE SEQUENCE</scope>
    <source>
        <strain evidence="13">K2</strain>
    </source>
</reference>
<dbReference type="InterPro" id="IPR034804">
    <property type="entry name" value="SQR/QFR_C/D"/>
</dbReference>
<evidence type="ECO:0000256" key="11">
    <source>
        <dbReference type="PIRSR" id="PIRSR607992-2"/>
    </source>
</evidence>
<evidence type="ECO:0000256" key="6">
    <source>
        <dbReference type="ARBA" id="ARBA00022946"/>
    </source>
</evidence>
<dbReference type="Gene3D" id="1.20.1300.10">
    <property type="entry name" value="Fumarate reductase/succinate dehydrogenase, transmembrane subunit"/>
    <property type="match status" value="1"/>
</dbReference>
<comment type="caution">
    <text evidence="13">The sequence shown here is derived from an EMBL/GenBank/DDBJ whole genome shotgun (WGS) entry which is preliminary data.</text>
</comment>
<keyword evidence="12" id="KW-0349">Heme</keyword>
<keyword evidence="9 12" id="KW-0472">Membrane</keyword>
<keyword evidence="12" id="KW-0249">Electron transport</keyword>
<evidence type="ECO:0000256" key="2">
    <source>
        <dbReference type="ARBA" id="ARBA00007294"/>
    </source>
</evidence>
<keyword evidence="12" id="KW-0816">Tricarboxylic acid cycle</keyword>
<evidence type="ECO:0000256" key="7">
    <source>
        <dbReference type="ARBA" id="ARBA00022989"/>
    </source>
</evidence>
<dbReference type="PANTHER" id="PTHR13337">
    <property type="entry name" value="SUCCINATE DEHYDROGENASE"/>
    <property type="match status" value="1"/>
</dbReference>
<gene>
    <name evidence="13" type="ORF">P5673_009162</name>
</gene>
<dbReference type="GO" id="GO:0046872">
    <property type="term" value="F:metal ion binding"/>
    <property type="evidence" value="ECO:0007669"/>
    <property type="project" value="UniProtKB-KW"/>
</dbReference>
<evidence type="ECO:0000256" key="8">
    <source>
        <dbReference type="ARBA" id="ARBA00023128"/>
    </source>
</evidence>
<feature type="transmembrane region" description="Helical" evidence="12">
    <location>
        <begin position="130"/>
        <end position="148"/>
    </location>
</feature>
<dbReference type="Proteomes" id="UP001249851">
    <property type="component" value="Unassembled WGS sequence"/>
</dbReference>
<accession>A0AAD9VA43</accession>
<dbReference type="GO" id="GO:0006121">
    <property type="term" value="P:mitochondrial electron transport, succinate to ubiquinone"/>
    <property type="evidence" value="ECO:0007669"/>
    <property type="project" value="TreeGrafter"/>
</dbReference>
<comment type="function">
    <text evidence="12">Membrane-anchoring subunit of succinate dehydrogenase (SDH) that is involved in complex II of the mitochondrial electron transport chain and is responsible for transferring electrons from succinate to ubiquinone (coenzyme Q).</text>
</comment>
<feature type="binding site" description="axial binding residue" evidence="11">
    <location>
        <position position="106"/>
    </location>
    <ligand>
        <name>heme b</name>
        <dbReference type="ChEBI" id="CHEBI:60344"/>
        <note>ligand shared with SDHC</note>
    </ligand>
    <ligandPart>
        <name>Fe</name>
        <dbReference type="ChEBI" id="CHEBI:18248"/>
    </ligandPart>
</feature>
<evidence type="ECO:0000256" key="1">
    <source>
        <dbReference type="ARBA" id="ARBA00004448"/>
    </source>
</evidence>
<dbReference type="GO" id="GO:0048039">
    <property type="term" value="F:ubiquinone binding"/>
    <property type="evidence" value="ECO:0007669"/>
    <property type="project" value="TreeGrafter"/>
</dbReference>
<evidence type="ECO:0000313" key="14">
    <source>
        <dbReference type="Proteomes" id="UP001249851"/>
    </source>
</evidence>
<keyword evidence="4 12" id="KW-0812">Transmembrane</keyword>
<evidence type="ECO:0000256" key="3">
    <source>
        <dbReference type="ARBA" id="ARBA00022448"/>
    </source>
</evidence>
<comment type="subcellular location">
    <subcellularLocation>
        <location evidence="1 12">Mitochondrion inner membrane</location>
        <topology evidence="1 12">Multi-pass membrane protein</topology>
    </subcellularLocation>
</comment>
<keyword evidence="5 12" id="KW-0999">Mitochondrion inner membrane</keyword>
<reference evidence="13" key="1">
    <citation type="journal article" date="2023" name="G3 (Bethesda)">
        <title>Whole genome assembly and annotation of the endangered Caribbean coral Acropora cervicornis.</title>
        <authorList>
            <person name="Selwyn J.D."/>
            <person name="Vollmer S.V."/>
        </authorList>
    </citation>
    <scope>NUCLEOTIDE SEQUENCE</scope>
    <source>
        <strain evidence="13">K2</strain>
    </source>
</reference>
<evidence type="ECO:0000256" key="4">
    <source>
        <dbReference type="ARBA" id="ARBA00022692"/>
    </source>
</evidence>
<dbReference type="PANTHER" id="PTHR13337:SF2">
    <property type="entry name" value="SUCCINATE DEHYDROGENASE [UBIQUINONE] CYTOCHROME B SMALL SUBUNIT, MITOCHONDRIAL"/>
    <property type="match status" value="1"/>
</dbReference>
<keyword evidence="11" id="KW-0408">Iron</keyword>
<dbReference type="CDD" id="cd03496">
    <property type="entry name" value="SQR_TypeC_CybS"/>
    <property type="match status" value="1"/>
</dbReference>
<protein>
    <recommendedName>
        <fullName evidence="12">Succinate dehydrogenase [ubiquinone] cytochrome b small subunit</fullName>
    </recommendedName>
</protein>
<evidence type="ECO:0000313" key="13">
    <source>
        <dbReference type="EMBL" id="KAK2566537.1"/>
    </source>
</evidence>
<dbReference type="AlphaFoldDB" id="A0AAD9VA43"/>
<evidence type="ECO:0000256" key="12">
    <source>
        <dbReference type="RuleBase" id="RU364031"/>
    </source>
</evidence>
<dbReference type="SUPFAM" id="SSF81343">
    <property type="entry name" value="Fumarate reductase respiratory complex transmembrane subunits"/>
    <property type="match status" value="1"/>
</dbReference>
<keyword evidence="11 12" id="KW-0479">Metal-binding</keyword>
<sequence>MAAMVNVMCARLGFRISRPLARSLGRPVFAPSSISSCPRVQSVLLKKTIHSSANHNTELEIAPSQPSSHWKFERYVSVALLTLIPTGIIYPSAAVDWALAVVVPIHNHWGVGQVLTDYIHGSTMPKLAKGLWLAVSILQFIGLCYFNYTDVGICKAVCMIWHM</sequence>
<evidence type="ECO:0000256" key="5">
    <source>
        <dbReference type="ARBA" id="ARBA00022792"/>
    </source>
</evidence>
<dbReference type="GO" id="GO:0006099">
    <property type="term" value="P:tricarboxylic acid cycle"/>
    <property type="evidence" value="ECO:0007669"/>
    <property type="project" value="UniProtKB-KW"/>
</dbReference>
<keyword evidence="3 12" id="KW-0813">Transport</keyword>
<comment type="similarity">
    <text evidence="2 12">Belongs to the CybS family.</text>
</comment>
<comment type="caution">
    <text evidence="12">Lacks conserved residue(s) required for the propagation of feature annotation.</text>
</comment>
<keyword evidence="6 12" id="KW-0809">Transit peptide</keyword>
<evidence type="ECO:0000256" key="10">
    <source>
        <dbReference type="PIRSR" id="PIRSR607992-1"/>
    </source>
</evidence>
<dbReference type="Pfam" id="PF05328">
    <property type="entry name" value="CybS"/>
    <property type="match status" value="1"/>
</dbReference>